<proteinExistence type="predicted"/>
<gene>
    <name evidence="1" type="ORF">GCM10009819_22610</name>
</gene>
<name>A0ABN2UJD8_9MICO</name>
<dbReference type="EMBL" id="BAAAPW010000003">
    <property type="protein sequence ID" value="GAA2037470.1"/>
    <property type="molecule type" value="Genomic_DNA"/>
</dbReference>
<organism evidence="1 2">
    <name type="scientific">Agromyces tropicus</name>
    <dbReference type="NCBI Taxonomy" id="555371"/>
    <lineage>
        <taxon>Bacteria</taxon>
        <taxon>Bacillati</taxon>
        <taxon>Actinomycetota</taxon>
        <taxon>Actinomycetes</taxon>
        <taxon>Micrococcales</taxon>
        <taxon>Microbacteriaceae</taxon>
        <taxon>Agromyces</taxon>
    </lineage>
</organism>
<dbReference type="Gene3D" id="2.60.300.12">
    <property type="entry name" value="HesB-like domain"/>
    <property type="match status" value="1"/>
</dbReference>
<dbReference type="Proteomes" id="UP001501196">
    <property type="component" value="Unassembled WGS sequence"/>
</dbReference>
<keyword evidence="2" id="KW-1185">Reference proteome</keyword>
<dbReference type="SUPFAM" id="SSF89360">
    <property type="entry name" value="HesB-like domain"/>
    <property type="match status" value="1"/>
</dbReference>
<reference evidence="1 2" key="1">
    <citation type="journal article" date="2019" name="Int. J. Syst. Evol. Microbiol.">
        <title>The Global Catalogue of Microorganisms (GCM) 10K type strain sequencing project: providing services to taxonomists for standard genome sequencing and annotation.</title>
        <authorList>
            <consortium name="The Broad Institute Genomics Platform"/>
            <consortium name="The Broad Institute Genome Sequencing Center for Infectious Disease"/>
            <person name="Wu L."/>
            <person name="Ma J."/>
        </authorList>
    </citation>
    <scope>NUCLEOTIDE SEQUENCE [LARGE SCALE GENOMIC DNA]</scope>
    <source>
        <strain evidence="1 2">JCM 15672</strain>
    </source>
</reference>
<accession>A0ABN2UJD8</accession>
<comment type="caution">
    <text evidence="1">The sequence shown here is derived from an EMBL/GenBank/DDBJ whole genome shotgun (WGS) entry which is preliminary data.</text>
</comment>
<protein>
    <submittedName>
        <fullName evidence="1">Iron-sulfur cluster biosynthesis family protein</fullName>
    </submittedName>
</protein>
<dbReference type="InterPro" id="IPR035903">
    <property type="entry name" value="HesB-like_dom_sf"/>
</dbReference>
<sequence length="102" mass="10696">MIAEEDPMFALTDTATTVVKEIVAGNGAPEGSGLRIEAEDPEATQFGVAIAPAPEEGDAVVEQDGARVYLGERATIALDDKVLDARVADDGRVAFDILPQQL</sequence>
<evidence type="ECO:0000313" key="1">
    <source>
        <dbReference type="EMBL" id="GAA2037470.1"/>
    </source>
</evidence>
<evidence type="ECO:0000313" key="2">
    <source>
        <dbReference type="Proteomes" id="UP001501196"/>
    </source>
</evidence>